<dbReference type="InParanoid" id="A0A7J7CV91"/>
<feature type="coiled-coil region" evidence="1">
    <location>
        <begin position="320"/>
        <end position="378"/>
    </location>
</feature>
<dbReference type="OrthoDB" id="685795at2759"/>
<evidence type="ECO:0000313" key="3">
    <source>
        <dbReference type="Proteomes" id="UP000593562"/>
    </source>
</evidence>
<dbReference type="GO" id="GO:0003677">
    <property type="term" value="F:DNA binding"/>
    <property type="evidence" value="ECO:0007669"/>
    <property type="project" value="UniProtKB-KW"/>
</dbReference>
<evidence type="ECO:0000313" key="2">
    <source>
        <dbReference type="EMBL" id="KAF5738032.1"/>
    </source>
</evidence>
<reference evidence="2 3" key="1">
    <citation type="journal article" date="2020" name="Nat. Commun.">
        <title>Genome of Tripterygium wilfordii and identification of cytochrome P450 involved in triptolide biosynthesis.</title>
        <authorList>
            <person name="Tu L."/>
            <person name="Su P."/>
            <person name="Zhang Z."/>
            <person name="Gao L."/>
            <person name="Wang J."/>
            <person name="Hu T."/>
            <person name="Zhou J."/>
            <person name="Zhang Y."/>
            <person name="Zhao Y."/>
            <person name="Liu Y."/>
            <person name="Song Y."/>
            <person name="Tong Y."/>
            <person name="Lu Y."/>
            <person name="Yang J."/>
            <person name="Xu C."/>
            <person name="Jia M."/>
            <person name="Peters R.J."/>
            <person name="Huang L."/>
            <person name="Gao W."/>
        </authorList>
    </citation>
    <scope>NUCLEOTIDE SEQUENCE [LARGE SCALE GENOMIC DNA]</scope>
    <source>
        <strain evidence="3">cv. XIE 37</strain>
        <tissue evidence="2">Leaf</tissue>
    </source>
</reference>
<accession>A0A7J7CV91</accession>
<dbReference type="PANTHER" id="PTHR45287:SF4">
    <property type="entry name" value="OS03G0691500 PROTEIN"/>
    <property type="match status" value="1"/>
</dbReference>
<keyword evidence="1" id="KW-0175">Coiled coil</keyword>
<organism evidence="2 3">
    <name type="scientific">Tripterygium wilfordii</name>
    <name type="common">Thunder God vine</name>
    <dbReference type="NCBI Taxonomy" id="458696"/>
    <lineage>
        <taxon>Eukaryota</taxon>
        <taxon>Viridiplantae</taxon>
        <taxon>Streptophyta</taxon>
        <taxon>Embryophyta</taxon>
        <taxon>Tracheophyta</taxon>
        <taxon>Spermatophyta</taxon>
        <taxon>Magnoliopsida</taxon>
        <taxon>eudicotyledons</taxon>
        <taxon>Gunneridae</taxon>
        <taxon>Pentapetalae</taxon>
        <taxon>rosids</taxon>
        <taxon>fabids</taxon>
        <taxon>Celastrales</taxon>
        <taxon>Celastraceae</taxon>
        <taxon>Tripterygium</taxon>
    </lineage>
</organism>
<gene>
    <name evidence="2" type="ORF">HS088_TW13G00926</name>
</gene>
<evidence type="ECO:0000256" key="1">
    <source>
        <dbReference type="SAM" id="Coils"/>
    </source>
</evidence>
<feature type="coiled-coil region" evidence="1">
    <location>
        <begin position="1"/>
        <end position="137"/>
    </location>
</feature>
<proteinExistence type="predicted"/>
<dbReference type="InterPro" id="IPR040262">
    <property type="entry name" value="At4g38062-like"/>
</dbReference>
<dbReference type="AlphaFoldDB" id="A0A7J7CV91"/>
<keyword evidence="3" id="KW-1185">Reference proteome</keyword>
<dbReference type="Gene3D" id="1.20.5.300">
    <property type="match status" value="1"/>
</dbReference>
<protein>
    <submittedName>
        <fullName evidence="2">Basic helix-loop-helix DNA-binding superfamily protein putative isoform 1</fullName>
    </submittedName>
</protein>
<dbReference type="EMBL" id="JAAARO010000013">
    <property type="protein sequence ID" value="KAF5738032.1"/>
    <property type="molecule type" value="Genomic_DNA"/>
</dbReference>
<dbReference type="PANTHER" id="PTHR45287">
    <property type="entry name" value="OS03G0691500 PROTEIN"/>
    <property type="match status" value="1"/>
</dbReference>
<keyword evidence="2" id="KW-0238">DNA-binding</keyword>
<dbReference type="Proteomes" id="UP000593562">
    <property type="component" value="Unassembled WGS sequence"/>
</dbReference>
<sequence>MERVCEELDEAKAEIENLRVDLKSKLELSNSLKKVHNEQIIKIQELSSKNVKQNEELNEKAEEISELKQMNDNLKCRLNERESITKCLNAANDKLRAEYDEKYRKWEEENRGLLVALDEANEKNVDQEQKINVFMAEIEGLKGLLSFSEKKYLEAEKKAQSSKELRARDDALVKLEEENQELEDQLKWKKEQFQHLEEAHKKLRDQFRTSKKEWEQERLTLVDKISSLQSSLDSQTRISEDLQRRLKMCNQALAHEESRRKYLEIELSEFKTRFECVFTECQDAKSQLEFLTTQREREIAALRHSLDIKETFHKEMEYRAGKLEQEKLELLESLRELQEAGIHEAGNSSSVGKLQTRLKKLEKMHRGCSDKLRAKEAEWSSQLDKTFAERDLMQKDLEEQVLLMESNFKEKLREVTGTLDMANSELAEERKKTVCLLARVKSLEEHAMEMESDSKMKLIEVSDALNMENSELAEEHKKTACLLTRVKSLEDHALEMESDSRMKLIEVSDALNMENSELAEECEKTACLLTRVKSLEEHALEMESDSKMKLVEVSDALNMANSELPEEREKTACLLTRVKSLEEHALEMESDSKMTLVEVSDALNMANSELAEERKKTACLLNRVKSLEEHALEMESDSKMKLIEVSDALNMANSELAKECKKTACLLNRVKSLEEHALEMESDSKMKLTEVSDALNMANSELTEECGKTSSLLRRVESLELIEDQLCLMQKQLESYREMLEESSRYKLQLEEQVLQMEIDSNEKLGEVNDALDKANSELDERICAAHEIEFQLWIWRSIAQRLKDDLEHNQELRKELEASLLAQVVDGETNKKERECLIHMLKEKGSEIDNLQQRIALLEQKIEKEQLEANDSAPVKKTMSLVSEKESFLQEMRDKDKILEALQKEIGLLEQESLRRELEGMVIAQITAERRFEDETGNLILLVEGKQKKIDGLLQLVKSLERKFKNSLISFSSQLAEKQMEIDMVHEAWEKTTAAEILAQLEIEEKKLMIVELEDDICHVQQKLELQENLSSHSKQQALHIEAEAKAKETEIKILANQMESKLKESDALINKLREEKQKLHEDVMELLSERENLLHFIEGLEDRISKLSIEDMKLMGMLGRMSDVVPQGDYRLFDTVKENVTSHPSSPMKKFEVIPEGRSPFRELNYSYNR</sequence>
<feature type="coiled-coil region" evidence="1">
    <location>
        <begin position="800"/>
        <end position="920"/>
    </location>
</feature>
<comment type="caution">
    <text evidence="2">The sequence shown here is derived from an EMBL/GenBank/DDBJ whole genome shotgun (WGS) entry which is preliminary data.</text>
</comment>
<feature type="coiled-coil region" evidence="1">
    <location>
        <begin position="1046"/>
        <end position="1091"/>
    </location>
</feature>
<feature type="coiled-coil region" evidence="1">
    <location>
        <begin position="165"/>
        <end position="213"/>
    </location>
</feature>
<dbReference type="FunCoup" id="A0A7J7CV91">
    <property type="interactions" value="2345"/>
</dbReference>
<feature type="coiled-coil region" evidence="1">
    <location>
        <begin position="596"/>
        <end position="630"/>
    </location>
</feature>
<name>A0A7J7CV91_TRIWF</name>